<dbReference type="AlphaFoldDB" id="A0A1B7NX90"/>
<dbReference type="CDD" id="cd18793">
    <property type="entry name" value="SF2_C_SNF"/>
    <property type="match status" value="1"/>
</dbReference>
<comment type="caution">
    <text evidence="14">The sequence shown here is derived from an EMBL/GenBank/DDBJ whole genome shotgun (WGS) entry which is preliminary data.</text>
</comment>
<dbReference type="PROSITE" id="PS51194">
    <property type="entry name" value="HELICASE_CTER"/>
    <property type="match status" value="1"/>
</dbReference>
<dbReference type="GO" id="GO:0003678">
    <property type="term" value="F:DNA helicase activity"/>
    <property type="evidence" value="ECO:0007669"/>
    <property type="project" value="UniProtKB-EC"/>
</dbReference>
<organism evidence="14 15">
    <name type="scientific">Emergomyces africanus</name>
    <dbReference type="NCBI Taxonomy" id="1955775"/>
    <lineage>
        <taxon>Eukaryota</taxon>
        <taxon>Fungi</taxon>
        <taxon>Dikarya</taxon>
        <taxon>Ascomycota</taxon>
        <taxon>Pezizomycotina</taxon>
        <taxon>Eurotiomycetes</taxon>
        <taxon>Eurotiomycetidae</taxon>
        <taxon>Onygenales</taxon>
        <taxon>Ajellomycetaceae</taxon>
        <taxon>Emergomyces</taxon>
    </lineage>
</organism>
<dbReference type="OrthoDB" id="5857104at2759"/>
<dbReference type="Gene3D" id="3.40.50.300">
    <property type="entry name" value="P-loop containing nucleotide triphosphate hydrolases"/>
    <property type="match status" value="1"/>
</dbReference>
<feature type="compositionally biased region" description="Low complexity" evidence="11">
    <location>
        <begin position="52"/>
        <end position="63"/>
    </location>
</feature>
<feature type="compositionally biased region" description="Basic residues" evidence="11">
    <location>
        <begin position="375"/>
        <end position="384"/>
    </location>
</feature>
<feature type="compositionally biased region" description="Basic residues" evidence="11">
    <location>
        <begin position="400"/>
        <end position="411"/>
    </location>
</feature>
<reference evidence="14 15" key="1">
    <citation type="submission" date="2015-07" db="EMBL/GenBank/DDBJ databases">
        <title>Emmonsia species relationships and genome sequence.</title>
        <authorList>
            <person name="Cuomo C.A."/>
            <person name="Schwartz I.S."/>
            <person name="Kenyon C."/>
            <person name="de Hoog G.S."/>
            <person name="Govender N.P."/>
            <person name="Botha A."/>
            <person name="Moreno L."/>
            <person name="de Vries M."/>
            <person name="Munoz J.F."/>
            <person name="Stielow J.B."/>
        </authorList>
    </citation>
    <scope>NUCLEOTIDE SEQUENCE [LARGE SCALE GENOMIC DNA]</scope>
    <source>
        <strain evidence="14 15">CBS 136260</strain>
    </source>
</reference>
<feature type="compositionally biased region" description="Polar residues" evidence="11">
    <location>
        <begin position="84"/>
        <end position="107"/>
    </location>
</feature>
<evidence type="ECO:0000256" key="3">
    <source>
        <dbReference type="ARBA" id="ARBA00012551"/>
    </source>
</evidence>
<feature type="compositionally biased region" description="Basic and acidic residues" evidence="11">
    <location>
        <begin position="231"/>
        <end position="263"/>
    </location>
</feature>
<dbReference type="PROSITE" id="PS51192">
    <property type="entry name" value="HELICASE_ATP_BIND_1"/>
    <property type="match status" value="1"/>
</dbReference>
<dbReference type="EC" id="3.6.4.12" evidence="3"/>
<dbReference type="SMART" id="SM00490">
    <property type="entry name" value="HELICc"/>
    <property type="match status" value="1"/>
</dbReference>
<dbReference type="PANTHER" id="PTHR10799">
    <property type="entry name" value="SNF2/RAD54 HELICASE FAMILY"/>
    <property type="match status" value="1"/>
</dbReference>
<evidence type="ECO:0000256" key="4">
    <source>
        <dbReference type="ARBA" id="ARBA00022741"/>
    </source>
</evidence>
<evidence type="ECO:0000256" key="10">
    <source>
        <dbReference type="ARBA" id="ARBA00023242"/>
    </source>
</evidence>
<dbReference type="GO" id="GO:0005694">
    <property type="term" value="C:chromosome"/>
    <property type="evidence" value="ECO:0007669"/>
    <property type="project" value="UniProtKB-ARBA"/>
</dbReference>
<dbReference type="FunFam" id="3.40.50.10810:FF:000014">
    <property type="entry name" value="SWI/SNF-related matrix-associated actin-dependent regulator of chromatin subfamily A containing DEAD/H box 1"/>
    <property type="match status" value="1"/>
</dbReference>
<evidence type="ECO:0000259" key="13">
    <source>
        <dbReference type="PROSITE" id="PS51194"/>
    </source>
</evidence>
<evidence type="ECO:0000259" key="12">
    <source>
        <dbReference type="PROSITE" id="PS51192"/>
    </source>
</evidence>
<feature type="compositionally biased region" description="Polar residues" evidence="11">
    <location>
        <begin position="64"/>
        <end position="73"/>
    </location>
</feature>
<feature type="compositionally biased region" description="Polar residues" evidence="11">
    <location>
        <begin position="354"/>
        <end position="365"/>
    </location>
</feature>
<dbReference type="InterPro" id="IPR049730">
    <property type="entry name" value="SNF2/RAD54-like_C"/>
</dbReference>
<dbReference type="STRING" id="1658172.A0A1B7NX90"/>
<dbReference type="SMART" id="SM00487">
    <property type="entry name" value="DEXDc"/>
    <property type="match status" value="1"/>
</dbReference>
<feature type="region of interest" description="Disordered" evidence="11">
    <location>
        <begin position="224"/>
        <end position="265"/>
    </location>
</feature>
<accession>A0A1B7NX90</accession>
<keyword evidence="7" id="KW-0067">ATP-binding</keyword>
<comment type="similarity">
    <text evidence="2">Belongs to the SNF2/RAD54 helicase family.</text>
</comment>
<keyword evidence="4" id="KW-0547">Nucleotide-binding</keyword>
<evidence type="ECO:0000313" key="15">
    <source>
        <dbReference type="Proteomes" id="UP000091918"/>
    </source>
</evidence>
<keyword evidence="15" id="KW-1185">Reference proteome</keyword>
<evidence type="ECO:0000256" key="6">
    <source>
        <dbReference type="ARBA" id="ARBA00022806"/>
    </source>
</evidence>
<dbReference type="GO" id="GO:0003677">
    <property type="term" value="F:DNA binding"/>
    <property type="evidence" value="ECO:0007669"/>
    <property type="project" value="UniProtKB-KW"/>
</dbReference>
<keyword evidence="6" id="KW-0347">Helicase</keyword>
<dbReference type="InterPro" id="IPR038718">
    <property type="entry name" value="SNF2-like_sf"/>
</dbReference>
<feature type="region of interest" description="Disordered" evidence="11">
    <location>
        <begin position="566"/>
        <end position="609"/>
    </location>
</feature>
<evidence type="ECO:0000256" key="1">
    <source>
        <dbReference type="ARBA" id="ARBA00004123"/>
    </source>
</evidence>
<sequence>MEELVPDTPLRNQRADQSSLPAESEVDEVEDDDQGSSEFEETVATVPLFKHPFTPATQQQFTQKSTQPTQIIDRNTHDLPSPSAPDSSIVQVATSSPLAPKSLSSRPYNYNNSNNSNNNIPYAGVLSNSMAPFGTQFRAPAMAKVPIKRAPVIDLDDEGPTYRGGSSDEDDIQFVGTTDIKRSTFAKNPRSPDRERILESPAAVNGAVNGAVNRFKEITASAFYNPSGANDNKRKVSEKRPVDRMSSLPDDRSGSPKRSRQEDTFTLDDIEDYQTRIKVERILNVFPNKSVQLIVNTLVSKRGHYEDSLEHIASMEDYLPTDPISDDELSLDPKAPRVEPAKQQIKARTRIQDKWTSSQRLSTQKSDTDRGTLAPRKRLIRGARTRSSSPPSVPAPTVKKPGKLIRGRKTRPPSESPEIPLVEIDSSESDNPVASEDDGILETKVLKFFNLCSVADLSDIAEIHENIANTIISKRPFKSLNAVRQITQEDEVNGKTSNPKPKKYAKKPIGDKVVDKCLDMWTGYEAVDALVSKCEALGKPVANEMKRWGVDIFGTKTEGELEIVSLDNKNSPSDKTHDSGIGTPSSGRSSSVDEDELKPNNNNNARKKQQYIGQPAIMSESITLKNYQIVGINWLNLLFEQNLSCILADDMGLGKTCQVIAFLAHLFEKGVKGPHLVVVPSSTLENWLREFSVFCPKLNVMPYYANQTVRAEIRQQIEDTRDSINVVVTTYTIAKARIDAAFLRSMDFCVCVYDEGHMLKSSKSMLYEKLIRIPAQFRLLLTGTPLQNNLQELASLLGFILPSVFRERKEDLEYIFSAKAKTVDDTHTALLSAQRIARAKSMLTPFVLRRKKHQVIDLPPKITSVEYCEMNEAQKEIYTHEVETVRQLVADRAAGKKVGNKSANILMKLRQAAIHPLFYRRYYDDKTLSRIAKACIKDEKWTASDPDQIYLELCAYNDFEVHTLCEQNPAALSKFVLKNDEWMHSGKVDKLCALLNRFKENGDRTLIFSQFTMVMDILEHVLQTLQMRFFRLDGSTSVEDRQSTLDAFHEQVEIPVFLLSTKAGGAGINLACANKVIIFDSSFNPQEDVQAENRAHRVGQTREVEVVRLVTRDTIEEQIYALGQTKLALDQRVSGEDDGALAAKKGEEAGLKVVEEMVFAKLEEEERKGVEGPVVAAAPAGKAKVEVEEEAETAAG</sequence>
<feature type="region of interest" description="Disordered" evidence="11">
    <location>
        <begin position="1"/>
        <end position="108"/>
    </location>
</feature>
<evidence type="ECO:0000256" key="2">
    <source>
        <dbReference type="ARBA" id="ARBA00007025"/>
    </source>
</evidence>
<evidence type="ECO:0000256" key="8">
    <source>
        <dbReference type="ARBA" id="ARBA00022853"/>
    </source>
</evidence>
<name>A0A1B7NX90_9EURO</name>
<evidence type="ECO:0000256" key="5">
    <source>
        <dbReference type="ARBA" id="ARBA00022801"/>
    </source>
</evidence>
<dbReference type="InterPro" id="IPR014001">
    <property type="entry name" value="Helicase_ATP-bd"/>
</dbReference>
<proteinExistence type="inferred from homology"/>
<protein>
    <recommendedName>
        <fullName evidence="3">DNA helicase</fullName>
        <ecNumber evidence="3">3.6.4.12</ecNumber>
    </recommendedName>
</protein>
<gene>
    <name evidence="14" type="ORF">ACJ72_04266</name>
</gene>
<dbReference type="GO" id="GO:0140658">
    <property type="term" value="F:ATP-dependent chromatin remodeler activity"/>
    <property type="evidence" value="ECO:0007669"/>
    <property type="project" value="UniProtKB-ARBA"/>
</dbReference>
<dbReference type="GO" id="GO:0005634">
    <property type="term" value="C:nucleus"/>
    <property type="evidence" value="ECO:0007669"/>
    <property type="project" value="UniProtKB-SubCell"/>
</dbReference>
<keyword evidence="8" id="KW-0156">Chromatin regulator</keyword>
<dbReference type="Gene3D" id="3.40.50.10810">
    <property type="entry name" value="Tandem AAA-ATPase domain"/>
    <property type="match status" value="1"/>
</dbReference>
<keyword evidence="5" id="KW-0378">Hydrolase</keyword>
<feature type="region of interest" description="Disordered" evidence="11">
    <location>
        <begin position="320"/>
        <end position="434"/>
    </location>
</feature>
<feature type="compositionally biased region" description="Low complexity" evidence="11">
    <location>
        <begin position="385"/>
        <end position="399"/>
    </location>
</feature>
<dbReference type="EMBL" id="LGUA01000484">
    <property type="protein sequence ID" value="OAX81394.1"/>
    <property type="molecule type" value="Genomic_DNA"/>
</dbReference>
<dbReference type="InterPro" id="IPR027417">
    <property type="entry name" value="P-loop_NTPase"/>
</dbReference>
<dbReference type="Pfam" id="PF00176">
    <property type="entry name" value="SNF2-rel_dom"/>
    <property type="match status" value="1"/>
</dbReference>
<dbReference type="GO" id="GO:0005524">
    <property type="term" value="F:ATP binding"/>
    <property type="evidence" value="ECO:0007669"/>
    <property type="project" value="UniProtKB-KW"/>
</dbReference>
<evidence type="ECO:0000256" key="9">
    <source>
        <dbReference type="ARBA" id="ARBA00023125"/>
    </source>
</evidence>
<evidence type="ECO:0000256" key="11">
    <source>
        <dbReference type="SAM" id="MobiDB-lite"/>
    </source>
</evidence>
<dbReference type="Pfam" id="PF00271">
    <property type="entry name" value="Helicase_C"/>
    <property type="match status" value="1"/>
</dbReference>
<dbReference type="SUPFAM" id="SSF52540">
    <property type="entry name" value="P-loop containing nucleoside triphosphate hydrolases"/>
    <property type="match status" value="2"/>
</dbReference>
<evidence type="ECO:0000256" key="7">
    <source>
        <dbReference type="ARBA" id="ARBA00022840"/>
    </source>
</evidence>
<comment type="subcellular location">
    <subcellularLocation>
        <location evidence="1">Nucleus</location>
    </subcellularLocation>
</comment>
<dbReference type="InterPro" id="IPR000330">
    <property type="entry name" value="SNF2_N"/>
</dbReference>
<feature type="domain" description="Helicase C-terminal" evidence="13">
    <location>
        <begin position="990"/>
        <end position="1140"/>
    </location>
</feature>
<keyword evidence="9" id="KW-0238">DNA-binding</keyword>
<dbReference type="Proteomes" id="UP000091918">
    <property type="component" value="Unassembled WGS sequence"/>
</dbReference>
<dbReference type="InterPro" id="IPR001650">
    <property type="entry name" value="Helicase_C-like"/>
</dbReference>
<feature type="compositionally biased region" description="Acidic residues" evidence="11">
    <location>
        <begin position="24"/>
        <end position="41"/>
    </location>
</feature>
<dbReference type="GO" id="GO:0016787">
    <property type="term" value="F:hydrolase activity"/>
    <property type="evidence" value="ECO:0007669"/>
    <property type="project" value="UniProtKB-KW"/>
</dbReference>
<keyword evidence="10" id="KW-0539">Nucleus</keyword>
<evidence type="ECO:0000313" key="14">
    <source>
        <dbReference type="EMBL" id="OAX81394.1"/>
    </source>
</evidence>
<feature type="domain" description="Helicase ATP-binding" evidence="12">
    <location>
        <begin position="636"/>
        <end position="803"/>
    </location>
</feature>